<evidence type="ECO:0000259" key="2">
    <source>
        <dbReference type="PROSITE" id="PS50943"/>
    </source>
</evidence>
<dbReference type="Gene3D" id="1.10.260.40">
    <property type="entry name" value="lambda repressor-like DNA-binding domains"/>
    <property type="match status" value="1"/>
</dbReference>
<organism evidence="3 4">
    <name type="scientific">Chryseobacterium culicis</name>
    <dbReference type="NCBI Taxonomy" id="680127"/>
    <lineage>
        <taxon>Bacteria</taxon>
        <taxon>Pseudomonadati</taxon>
        <taxon>Bacteroidota</taxon>
        <taxon>Flavobacteriia</taxon>
        <taxon>Flavobacteriales</taxon>
        <taxon>Weeksellaceae</taxon>
        <taxon>Chryseobacterium group</taxon>
        <taxon>Chryseobacterium</taxon>
    </lineage>
</organism>
<feature type="domain" description="HTH cro/C1-type" evidence="2">
    <location>
        <begin position="8"/>
        <end position="63"/>
    </location>
</feature>
<dbReference type="InterPro" id="IPR036286">
    <property type="entry name" value="LexA/Signal_pep-like_sf"/>
</dbReference>
<dbReference type="InterPro" id="IPR010982">
    <property type="entry name" value="Lambda_DNA-bd_dom_sf"/>
</dbReference>
<evidence type="ECO:0000256" key="1">
    <source>
        <dbReference type="ARBA" id="ARBA00023125"/>
    </source>
</evidence>
<dbReference type="AlphaFoldDB" id="A0A1H6H6T2"/>
<dbReference type="SMART" id="SM00530">
    <property type="entry name" value="HTH_XRE"/>
    <property type="match status" value="1"/>
</dbReference>
<protein>
    <submittedName>
        <fullName evidence="3">Helix-turn-helix domain-containing protein</fullName>
    </submittedName>
</protein>
<dbReference type="GO" id="GO:0003677">
    <property type="term" value="F:DNA binding"/>
    <property type="evidence" value="ECO:0007669"/>
    <property type="project" value="UniProtKB-KW"/>
</dbReference>
<dbReference type="PROSITE" id="PS50943">
    <property type="entry name" value="HTH_CROC1"/>
    <property type="match status" value="1"/>
</dbReference>
<dbReference type="SUPFAM" id="SSF47413">
    <property type="entry name" value="lambda repressor-like DNA-binding domains"/>
    <property type="match status" value="1"/>
</dbReference>
<accession>A0A1H6H6T2</accession>
<reference evidence="3 4" key="1">
    <citation type="submission" date="2016-10" db="EMBL/GenBank/DDBJ databases">
        <authorList>
            <person name="de Groot N.N."/>
        </authorList>
    </citation>
    <scope>NUCLEOTIDE SEQUENCE [LARGE SCALE GENOMIC DNA]</scope>
    <source>
        <strain evidence="3 4">DSM 23031</strain>
    </source>
</reference>
<dbReference type="Proteomes" id="UP000198561">
    <property type="component" value="Unassembled WGS sequence"/>
</dbReference>
<dbReference type="STRING" id="680127.SAMN05421593_1215"/>
<evidence type="ECO:0000313" key="4">
    <source>
        <dbReference type="Proteomes" id="UP000198561"/>
    </source>
</evidence>
<dbReference type="Pfam" id="PF12844">
    <property type="entry name" value="HTH_19"/>
    <property type="match status" value="1"/>
</dbReference>
<name>A0A1H6H6T2_CHRCI</name>
<dbReference type="OrthoDB" id="3831186at2"/>
<gene>
    <name evidence="3" type="ORF">SAMN05421593_1215</name>
</gene>
<dbReference type="CDD" id="cd00093">
    <property type="entry name" value="HTH_XRE"/>
    <property type="match status" value="1"/>
</dbReference>
<evidence type="ECO:0000313" key="3">
    <source>
        <dbReference type="EMBL" id="SEH29905.1"/>
    </source>
</evidence>
<proteinExistence type="predicted"/>
<dbReference type="Gene3D" id="2.10.109.10">
    <property type="entry name" value="Umud Fragment, subunit A"/>
    <property type="match status" value="1"/>
</dbReference>
<dbReference type="InterPro" id="IPR039418">
    <property type="entry name" value="LexA-like"/>
</dbReference>
<dbReference type="InterPro" id="IPR001387">
    <property type="entry name" value="Cro/C1-type_HTH"/>
</dbReference>
<keyword evidence="1" id="KW-0238">DNA-binding</keyword>
<dbReference type="RefSeq" id="WP_089690366.1">
    <property type="nucleotide sequence ID" value="NZ_FNWQ01000001.1"/>
</dbReference>
<dbReference type="SUPFAM" id="SSF51306">
    <property type="entry name" value="LexA/Signal peptidase"/>
    <property type="match status" value="1"/>
</dbReference>
<dbReference type="PANTHER" id="PTHR46558:SF11">
    <property type="entry name" value="HTH-TYPE TRANSCRIPTIONAL REGULATOR XRE"/>
    <property type="match status" value="1"/>
</dbReference>
<sequence length="267" mass="30785">MSIFADNIRFLRGKRGLSQHAFANDILIISRDRYSKYESGRSEAPYEVLIKISKYFNISIDLLLTVDIRKYPLEDILKLPDNRIVLPVVVDQLGNNSIEIVPQKASMGYLSGYSDPEYIENLQRITLPFLTNGKYRAFPAQGDSMPPFKDGSYIIGKFVESLNDLKANKSYIFVTLNEGISYKRFIGRNGQVLSVSSDNFFYKPYDIPLNEIIEVWQYASGIFPEDFEPENFENYNLKDLIAQLREDVQKLDTKVSHEIIKSKKKHL</sequence>
<dbReference type="PANTHER" id="PTHR46558">
    <property type="entry name" value="TRACRIPTIONAL REGULATORY PROTEIN-RELATED-RELATED"/>
    <property type="match status" value="1"/>
</dbReference>
<dbReference type="CDD" id="cd06529">
    <property type="entry name" value="S24_LexA-like"/>
    <property type="match status" value="1"/>
</dbReference>
<dbReference type="EMBL" id="FNWQ01000001">
    <property type="protein sequence ID" value="SEH29905.1"/>
    <property type="molecule type" value="Genomic_DNA"/>
</dbReference>